<dbReference type="Proteomes" id="UP000738359">
    <property type="component" value="Unassembled WGS sequence"/>
</dbReference>
<dbReference type="EMBL" id="JAAAHY010002441">
    <property type="protein sequence ID" value="KAF9944460.1"/>
    <property type="molecule type" value="Genomic_DNA"/>
</dbReference>
<keyword evidence="10" id="KW-0238">DNA-binding</keyword>
<dbReference type="AlphaFoldDB" id="A0A9P6ITN1"/>
<dbReference type="InterPro" id="IPR008271">
    <property type="entry name" value="Ser/Thr_kinase_AS"/>
</dbReference>
<evidence type="ECO:0000259" key="9">
    <source>
        <dbReference type="PROSITE" id="PS50011"/>
    </source>
</evidence>
<dbReference type="OrthoDB" id="9332038at2759"/>
<dbReference type="Gene3D" id="3.30.200.20">
    <property type="entry name" value="Phosphorylase Kinase, domain 1"/>
    <property type="match status" value="1"/>
</dbReference>
<feature type="compositionally biased region" description="Polar residues" evidence="8">
    <location>
        <begin position="135"/>
        <end position="145"/>
    </location>
</feature>
<keyword evidence="6 7" id="KW-0067">ATP-binding</keyword>
<feature type="region of interest" description="Disordered" evidence="8">
    <location>
        <begin position="564"/>
        <end position="679"/>
    </location>
</feature>
<feature type="region of interest" description="Disordered" evidence="8">
    <location>
        <begin position="1"/>
        <end position="146"/>
    </location>
</feature>
<dbReference type="Pfam" id="PF00069">
    <property type="entry name" value="Pkinase"/>
    <property type="match status" value="1"/>
</dbReference>
<dbReference type="InterPro" id="IPR011009">
    <property type="entry name" value="Kinase-like_dom_sf"/>
</dbReference>
<feature type="compositionally biased region" description="Polar residues" evidence="8">
    <location>
        <begin position="22"/>
        <end position="32"/>
    </location>
</feature>
<feature type="domain" description="Protein kinase" evidence="9">
    <location>
        <begin position="245"/>
        <end position="557"/>
    </location>
</feature>
<dbReference type="GO" id="GO:0004674">
    <property type="term" value="F:protein serine/threonine kinase activity"/>
    <property type="evidence" value="ECO:0007669"/>
    <property type="project" value="UniProtKB-KW"/>
</dbReference>
<dbReference type="GO" id="GO:0004713">
    <property type="term" value="F:protein tyrosine kinase activity"/>
    <property type="evidence" value="ECO:0007669"/>
    <property type="project" value="TreeGrafter"/>
</dbReference>
<dbReference type="GO" id="GO:0005634">
    <property type="term" value="C:nucleus"/>
    <property type="evidence" value="ECO:0007669"/>
    <property type="project" value="TreeGrafter"/>
</dbReference>
<dbReference type="GO" id="GO:0005737">
    <property type="term" value="C:cytoplasm"/>
    <property type="evidence" value="ECO:0007669"/>
    <property type="project" value="TreeGrafter"/>
</dbReference>
<feature type="compositionally biased region" description="Polar residues" evidence="8">
    <location>
        <begin position="629"/>
        <end position="642"/>
    </location>
</feature>
<reference evidence="10" key="1">
    <citation type="journal article" date="2020" name="Fungal Divers.">
        <title>Resolving the Mortierellaceae phylogeny through synthesis of multi-gene phylogenetics and phylogenomics.</title>
        <authorList>
            <person name="Vandepol N."/>
            <person name="Liber J."/>
            <person name="Desiro A."/>
            <person name="Na H."/>
            <person name="Kennedy M."/>
            <person name="Barry K."/>
            <person name="Grigoriev I.V."/>
            <person name="Miller A.N."/>
            <person name="O'Donnell K."/>
            <person name="Stajich J.E."/>
            <person name="Bonito G."/>
        </authorList>
    </citation>
    <scope>NUCLEOTIDE SEQUENCE</scope>
    <source>
        <strain evidence="10">CK1249</strain>
    </source>
</reference>
<evidence type="ECO:0000256" key="6">
    <source>
        <dbReference type="ARBA" id="ARBA00022840"/>
    </source>
</evidence>
<dbReference type="Gene3D" id="1.10.510.10">
    <property type="entry name" value="Transferase(Phosphotransferase) domain 1"/>
    <property type="match status" value="2"/>
</dbReference>
<dbReference type="GO" id="GO:0005524">
    <property type="term" value="F:ATP binding"/>
    <property type="evidence" value="ECO:0007669"/>
    <property type="project" value="UniProtKB-UniRule"/>
</dbReference>
<sequence length="767" mass="84801">MDPGRDPALSQSRDTTALPPSANASSQSTASLRPTGAPGQSIQPQQQHQQQQQQQQQQLPRQSASPQSVTLPPPTAKYIRSPMRSPNMPQLSSQALAYAQAQSQSQHRQHQSHHGPPSVQSQQHFPPRTHRRSIQPLTLDQQQPKGGSFRYVRNQADLWPQKGSQKYRSIDPYGHSVSPLRALTELLTKTYSHCNRDFKYEPSYNPRRVLTKPSKPMHNEGYDNEDYDYILYVSDILGSEERQRYLILDVLGQGTFGQVVKCQNLKTNAIVAVKVIKNRPAYFNQSMMEVTVLELLNERYDMDDRHHILRLQDTFIHRRHLCLVFELLSVNLYELIKQNQFRGLSMSLVRVFTAQLLDALCVLNEARIIHCDLKPENVLLKNLETPTIKVIDFGSACHEQQTVYTYIQSRFYRSPEVLVGLPSEYNQLARIVEMLGMLPSYMLEIGKTAHEFFEVVRPEHVGHSYGTSMPKKYRLKSMERYSREHGVMEQPSKRYFQATTLADIINSYPMMKKGMTQKEIEKEMLSRHSFINFLQGLLNLNPIERWSPHQAKLHPFITGEPFTGSFIPPTIPKKPATAENSARLEPTLPGRATKPLSTSRSTPSSAAGRTGSSSTLSATTTGKGPLSPPSNASDTAKVLSTRNDVDMSGQGAPPSLSALGGSMATSSDSSLGSSLTDASSMSGSPAMALMAETGFAGSGSAVGGSSPAAGAFAPDTQANESAGVHTSATLPLSASLHHQQRPRATTMGTVEVPKNMAQLAAVMTPQQ</sequence>
<evidence type="ECO:0000256" key="2">
    <source>
        <dbReference type="ARBA" id="ARBA00022527"/>
    </source>
</evidence>
<evidence type="ECO:0000256" key="7">
    <source>
        <dbReference type="PROSITE-ProRule" id="PRU10141"/>
    </source>
</evidence>
<evidence type="ECO:0000256" key="4">
    <source>
        <dbReference type="ARBA" id="ARBA00022741"/>
    </source>
</evidence>
<evidence type="ECO:0000313" key="10">
    <source>
        <dbReference type="EMBL" id="KAF9944460.1"/>
    </source>
</evidence>
<dbReference type="InterPro" id="IPR017441">
    <property type="entry name" value="Protein_kinase_ATP_BS"/>
</dbReference>
<keyword evidence="3" id="KW-0808">Transferase</keyword>
<protein>
    <submittedName>
        <fullName evidence="10">Homeodomain-interacting protein kinase 3</fullName>
    </submittedName>
</protein>
<comment type="similarity">
    <text evidence="1">Belongs to the protein kinase superfamily. CMGC Ser/Thr protein kinase family. MNB/DYRK subfamily.</text>
</comment>
<dbReference type="PANTHER" id="PTHR24058">
    <property type="entry name" value="DUAL SPECIFICITY PROTEIN KINASE"/>
    <property type="match status" value="1"/>
</dbReference>
<dbReference type="PROSITE" id="PS50011">
    <property type="entry name" value="PROTEIN_KINASE_DOM"/>
    <property type="match status" value="1"/>
</dbReference>
<accession>A0A9P6ITN1</accession>
<dbReference type="InterPro" id="IPR050494">
    <property type="entry name" value="Ser_Thr_dual-spec_kinase"/>
</dbReference>
<dbReference type="PROSITE" id="PS00108">
    <property type="entry name" value="PROTEIN_KINASE_ST"/>
    <property type="match status" value="1"/>
</dbReference>
<dbReference type="GO" id="GO:0003677">
    <property type="term" value="F:DNA binding"/>
    <property type="evidence" value="ECO:0007669"/>
    <property type="project" value="UniProtKB-KW"/>
</dbReference>
<feature type="non-terminal residue" evidence="10">
    <location>
        <position position="767"/>
    </location>
</feature>
<feature type="binding site" evidence="7">
    <location>
        <position position="274"/>
    </location>
    <ligand>
        <name>ATP</name>
        <dbReference type="ChEBI" id="CHEBI:30616"/>
    </ligand>
</feature>
<dbReference type="PANTHER" id="PTHR24058:SF17">
    <property type="entry name" value="HOMEODOMAIN INTERACTING PROTEIN KINASE, ISOFORM D"/>
    <property type="match status" value="1"/>
</dbReference>
<keyword evidence="4 7" id="KW-0547">Nucleotide-binding</keyword>
<dbReference type="PROSITE" id="PS00107">
    <property type="entry name" value="PROTEIN_KINASE_ATP"/>
    <property type="match status" value="1"/>
</dbReference>
<evidence type="ECO:0000256" key="8">
    <source>
        <dbReference type="SAM" id="MobiDB-lite"/>
    </source>
</evidence>
<evidence type="ECO:0000313" key="11">
    <source>
        <dbReference type="Proteomes" id="UP000738359"/>
    </source>
</evidence>
<proteinExistence type="inferred from homology"/>
<keyword evidence="2" id="KW-0723">Serine/threonine-protein kinase</keyword>
<feature type="compositionally biased region" description="Low complexity" evidence="8">
    <location>
        <begin position="601"/>
        <end position="622"/>
    </location>
</feature>
<comment type="caution">
    <text evidence="10">The sequence shown here is derived from an EMBL/GenBank/DDBJ whole genome shotgun (WGS) entry which is preliminary data.</text>
</comment>
<organism evidence="10 11">
    <name type="scientific">Mortierella alpina</name>
    <name type="common">Oleaginous fungus</name>
    <name type="synonym">Mortierella renispora</name>
    <dbReference type="NCBI Taxonomy" id="64518"/>
    <lineage>
        <taxon>Eukaryota</taxon>
        <taxon>Fungi</taxon>
        <taxon>Fungi incertae sedis</taxon>
        <taxon>Mucoromycota</taxon>
        <taxon>Mortierellomycotina</taxon>
        <taxon>Mortierellomycetes</taxon>
        <taxon>Mortierellales</taxon>
        <taxon>Mortierellaceae</taxon>
        <taxon>Mortierella</taxon>
    </lineage>
</organism>
<evidence type="ECO:0000256" key="5">
    <source>
        <dbReference type="ARBA" id="ARBA00022777"/>
    </source>
</evidence>
<feature type="compositionally biased region" description="Low complexity" evidence="8">
    <location>
        <begin position="90"/>
        <end position="106"/>
    </location>
</feature>
<keyword evidence="5 10" id="KW-0418">Kinase</keyword>
<dbReference type="FunFam" id="3.30.200.20:FF:000087">
    <property type="entry name" value="Dual specificity tyrosine-phosphorylation-regulated kinase 1A"/>
    <property type="match status" value="1"/>
</dbReference>
<keyword evidence="11" id="KW-1185">Reference proteome</keyword>
<feature type="compositionally biased region" description="Low complexity" evidence="8">
    <location>
        <begin position="660"/>
        <end position="679"/>
    </location>
</feature>
<evidence type="ECO:0000256" key="1">
    <source>
        <dbReference type="ARBA" id="ARBA00008867"/>
    </source>
</evidence>
<dbReference type="InterPro" id="IPR000719">
    <property type="entry name" value="Prot_kinase_dom"/>
</dbReference>
<feature type="compositionally biased region" description="Low complexity" evidence="8">
    <location>
        <begin position="38"/>
        <end position="68"/>
    </location>
</feature>
<name>A0A9P6ITN1_MORAP</name>
<dbReference type="SMART" id="SM00220">
    <property type="entry name" value="S_TKc"/>
    <property type="match status" value="1"/>
</dbReference>
<evidence type="ECO:0000256" key="3">
    <source>
        <dbReference type="ARBA" id="ARBA00022679"/>
    </source>
</evidence>
<dbReference type="SUPFAM" id="SSF56112">
    <property type="entry name" value="Protein kinase-like (PK-like)"/>
    <property type="match status" value="1"/>
</dbReference>
<keyword evidence="10" id="KW-0371">Homeobox</keyword>
<gene>
    <name evidence="10" type="primary">HIPK3</name>
    <name evidence="10" type="ORF">BGZ70_004629</name>
</gene>